<evidence type="ECO:0000313" key="4">
    <source>
        <dbReference type="Proteomes" id="UP000192359"/>
    </source>
</evidence>
<organism evidence="3 4">
    <name type="scientific">Rothia nasimurium</name>
    <dbReference type="NCBI Taxonomy" id="85336"/>
    <lineage>
        <taxon>Bacteria</taxon>
        <taxon>Bacillati</taxon>
        <taxon>Actinomycetota</taxon>
        <taxon>Actinomycetes</taxon>
        <taxon>Micrococcales</taxon>
        <taxon>Micrococcaceae</taxon>
        <taxon>Rothia</taxon>
    </lineage>
</organism>
<dbReference type="InterPro" id="IPR042099">
    <property type="entry name" value="ANL_N_sf"/>
</dbReference>
<dbReference type="InterPro" id="IPR050237">
    <property type="entry name" value="ATP-dep_AMP-bd_enzyme"/>
</dbReference>
<dbReference type="RefSeq" id="WP_083090781.1">
    <property type="nucleotide sequence ID" value="NZ_LXWF01000005.1"/>
</dbReference>
<evidence type="ECO:0000259" key="1">
    <source>
        <dbReference type="Pfam" id="PF00501"/>
    </source>
</evidence>
<dbReference type="GO" id="GO:0016878">
    <property type="term" value="F:acid-thiol ligase activity"/>
    <property type="evidence" value="ECO:0007669"/>
    <property type="project" value="UniProtKB-ARBA"/>
</dbReference>
<dbReference type="EMBL" id="LXWF01000005">
    <property type="protein sequence ID" value="ORC24309.1"/>
    <property type="molecule type" value="Genomic_DNA"/>
</dbReference>
<dbReference type="Gene3D" id="3.30.300.30">
    <property type="match status" value="1"/>
</dbReference>
<evidence type="ECO:0008006" key="5">
    <source>
        <dbReference type="Google" id="ProtNLM"/>
    </source>
</evidence>
<reference evidence="3 4" key="1">
    <citation type="submission" date="2016-05" db="EMBL/GenBank/DDBJ databases">
        <title>Draft genome sequence of a porcine commensal Rothia nasimurium.</title>
        <authorList>
            <person name="Gaiser R.A."/>
            <person name="Van Baarlen P."/>
            <person name="Wells J.M."/>
        </authorList>
    </citation>
    <scope>NUCLEOTIDE SEQUENCE [LARGE SCALE GENOMIC DNA]</scope>
    <source>
        <strain evidence="3 4">PT-32</strain>
    </source>
</reference>
<dbReference type="Pfam" id="PF00501">
    <property type="entry name" value="AMP-binding"/>
    <property type="match status" value="1"/>
</dbReference>
<protein>
    <recommendedName>
        <fullName evidence="5">O-succinylbenzoic acid--CoA ligase</fullName>
    </recommendedName>
</protein>
<proteinExistence type="predicted"/>
<dbReference type="PANTHER" id="PTHR43767">
    <property type="entry name" value="LONG-CHAIN-FATTY-ACID--COA LIGASE"/>
    <property type="match status" value="1"/>
</dbReference>
<feature type="domain" description="AMP-dependent synthetase/ligase" evidence="1">
    <location>
        <begin position="47"/>
        <end position="259"/>
    </location>
</feature>
<dbReference type="InterPro" id="IPR025110">
    <property type="entry name" value="AMP-bd_C"/>
</dbReference>
<evidence type="ECO:0000313" key="3">
    <source>
        <dbReference type="EMBL" id="ORC24309.1"/>
    </source>
</evidence>
<dbReference type="AlphaFoldDB" id="A0A1Y1RRL6"/>
<dbReference type="OrthoDB" id="9803968at2"/>
<dbReference type="InterPro" id="IPR045851">
    <property type="entry name" value="AMP-bd_C_sf"/>
</dbReference>
<dbReference type="Proteomes" id="UP000192359">
    <property type="component" value="Unassembled WGS sequence"/>
</dbReference>
<dbReference type="Pfam" id="PF13193">
    <property type="entry name" value="AMP-binding_C"/>
    <property type="match status" value="1"/>
</dbReference>
<feature type="domain" description="AMP-binding enzyme C-terminal" evidence="2">
    <location>
        <begin position="324"/>
        <end position="400"/>
    </location>
</feature>
<comment type="caution">
    <text evidence="3">The sequence shown here is derived from an EMBL/GenBank/DDBJ whole genome shotgun (WGS) entry which is preliminary data.</text>
</comment>
<sequence length="427" mass="44148">MTLDSLTPLPSPVVHEFGAAVRVGADQPARPATQELNEALRTFSARFTELDQGQDAPALVVTTSGSTGTPKQTVLPASALAASARGTETATETSAAQWLLALPLQYVAGAQVVARSALAGTTPVITTSVSEGTRFTAQDFVSSTEKLTARHRLVSLVPTQLHRLLETPESTLRTETLEALCSFSAILLGGAPASADLISTARSLSLPVVRTYGSAETAGGCVYEGKPLPGVRVQIEPEATNPQAPGRIWLGGPTIASGYAKDPQRTAAHFFADREGIRWYRTDDLGTFGSCTSDLGSGTLTVTGRADDVLISGGIKTSAAAVATALESHPAVREALVAGVPDARWGTAITAAITPVAGNKVQPGELEDALPCLVAEKLGGASAPKLIEVLPEFPTLPTGKPDRQAVQALLAAAWQAQQGSRSTSRGS</sequence>
<keyword evidence="4" id="KW-1185">Reference proteome</keyword>
<dbReference type="Gene3D" id="3.40.50.12780">
    <property type="entry name" value="N-terminal domain of ligase-like"/>
    <property type="match status" value="1"/>
</dbReference>
<dbReference type="InterPro" id="IPR020845">
    <property type="entry name" value="AMP-binding_CS"/>
</dbReference>
<name>A0A1Y1RRL6_9MICC</name>
<dbReference type="PANTHER" id="PTHR43767:SF1">
    <property type="entry name" value="NONRIBOSOMAL PEPTIDE SYNTHASE PES1 (EUROFUNG)-RELATED"/>
    <property type="match status" value="1"/>
</dbReference>
<evidence type="ECO:0000259" key="2">
    <source>
        <dbReference type="Pfam" id="PF13193"/>
    </source>
</evidence>
<dbReference type="SUPFAM" id="SSF56801">
    <property type="entry name" value="Acetyl-CoA synthetase-like"/>
    <property type="match status" value="1"/>
</dbReference>
<gene>
    <name evidence="3" type="ORF">A7979_09905</name>
</gene>
<dbReference type="InterPro" id="IPR000873">
    <property type="entry name" value="AMP-dep_synth/lig_dom"/>
</dbReference>
<dbReference type="PROSITE" id="PS00455">
    <property type="entry name" value="AMP_BINDING"/>
    <property type="match status" value="1"/>
</dbReference>
<accession>A0A1Y1RRL6</accession>